<dbReference type="Proteomes" id="UP001628156">
    <property type="component" value="Unassembled WGS sequence"/>
</dbReference>
<name>A0ABQ0DZB5_9EUKA</name>
<organism evidence="2 3">
    <name type="scientific">Entamoeba nuttalli</name>
    <dbReference type="NCBI Taxonomy" id="412467"/>
    <lineage>
        <taxon>Eukaryota</taxon>
        <taxon>Amoebozoa</taxon>
        <taxon>Evosea</taxon>
        <taxon>Archamoebae</taxon>
        <taxon>Mastigamoebida</taxon>
        <taxon>Entamoebidae</taxon>
        <taxon>Entamoeba</taxon>
    </lineage>
</organism>
<gene>
    <name evidence="2" type="ORF">ENUP19_0371G0028</name>
</gene>
<comment type="caution">
    <text evidence="2">The sequence shown here is derived from an EMBL/GenBank/DDBJ whole genome shotgun (WGS) entry which is preliminary data.</text>
</comment>
<feature type="coiled-coil region" evidence="1">
    <location>
        <begin position="116"/>
        <end position="143"/>
    </location>
</feature>
<evidence type="ECO:0000313" key="2">
    <source>
        <dbReference type="EMBL" id="GAB1228092.1"/>
    </source>
</evidence>
<accession>A0ABQ0DZB5</accession>
<dbReference type="EMBL" id="BAAFRS010000371">
    <property type="protein sequence ID" value="GAB1228092.1"/>
    <property type="molecule type" value="Genomic_DNA"/>
</dbReference>
<protein>
    <submittedName>
        <fullName evidence="2">Uncharacterized protein</fullName>
    </submittedName>
</protein>
<evidence type="ECO:0000313" key="3">
    <source>
        <dbReference type="Proteomes" id="UP001628156"/>
    </source>
</evidence>
<reference evidence="2 3" key="1">
    <citation type="journal article" date="2019" name="PLoS Negl. Trop. Dis.">
        <title>Whole genome sequencing of Entamoeba nuttalli reveals mammalian host-related molecular signatures and a novel octapeptide-repeat surface protein.</title>
        <authorList>
            <person name="Tanaka M."/>
            <person name="Makiuchi T."/>
            <person name="Komiyama T."/>
            <person name="Shiina T."/>
            <person name="Osaki K."/>
            <person name="Tachibana H."/>
        </authorList>
    </citation>
    <scope>NUCLEOTIDE SEQUENCE [LARGE SCALE GENOMIC DNA]</scope>
    <source>
        <strain evidence="2 3">P19-061405</strain>
    </source>
</reference>
<keyword evidence="3" id="KW-1185">Reference proteome</keyword>
<keyword evidence="1" id="KW-0175">Coiled coil</keyword>
<sequence length="167" mass="19682">MEIEPSIEQCSLHRVKRIVIDCIKEDTTGNTKNIQTFWSLLKQTLIEQRLVYDDTKEVIRTSNEEKQLRDLQMRAEENRKKIEEMVISLTKKIQNTKQIEQRVGTEEITQQDAMMLEEALEMVKQMNEMNKKSLNELKKIETIKALGEKVRRDSCSLIPKDNLMEIN</sequence>
<evidence type="ECO:0000256" key="1">
    <source>
        <dbReference type="SAM" id="Coils"/>
    </source>
</evidence>
<proteinExistence type="predicted"/>